<dbReference type="HOGENOM" id="CLU_2859213_0_0_0"/>
<protein>
    <submittedName>
        <fullName evidence="1">Uncharacterized protein</fullName>
    </submittedName>
</protein>
<proteinExistence type="predicted"/>
<accession>I0I3V5</accession>
<sequence>MCYEVRMVAVWHEDLRLDKSDDESTTNASFCRVHPPGNPRACRSDDKAHLRAEPAKEKVFCFIY</sequence>
<dbReference type="AlphaFoldDB" id="I0I3V5"/>
<organism evidence="1 2">
    <name type="scientific">Caldilinea aerophila (strain DSM 14535 / JCM 11387 / NBRC 104270 / STL-6-O1)</name>
    <dbReference type="NCBI Taxonomy" id="926550"/>
    <lineage>
        <taxon>Bacteria</taxon>
        <taxon>Bacillati</taxon>
        <taxon>Chloroflexota</taxon>
        <taxon>Caldilineae</taxon>
        <taxon>Caldilineales</taxon>
        <taxon>Caldilineaceae</taxon>
        <taxon>Caldilinea</taxon>
    </lineage>
</organism>
<dbReference type="EMBL" id="AP012337">
    <property type="protein sequence ID" value="BAL99942.1"/>
    <property type="molecule type" value="Genomic_DNA"/>
</dbReference>
<gene>
    <name evidence="1" type="ordered locus">CLDAP_19030</name>
</gene>
<dbReference type="STRING" id="926550.CLDAP_19030"/>
<evidence type="ECO:0000313" key="2">
    <source>
        <dbReference type="Proteomes" id="UP000007880"/>
    </source>
</evidence>
<reference evidence="1 2" key="1">
    <citation type="submission" date="2012-02" db="EMBL/GenBank/DDBJ databases">
        <title>Complete genome sequence of Caldilinea aerophila DSM 14535 (= NBRC 102666).</title>
        <authorList>
            <person name="Oguchi A."/>
            <person name="Hosoyama A."/>
            <person name="Sekine M."/>
            <person name="Fukai R."/>
            <person name="Kato Y."/>
            <person name="Nakamura S."/>
            <person name="Hanada S."/>
            <person name="Yamazaki S."/>
            <person name="Fujita N."/>
        </authorList>
    </citation>
    <scope>NUCLEOTIDE SEQUENCE [LARGE SCALE GENOMIC DNA]</scope>
    <source>
        <strain evidence="2">DSM 14535 / JCM 11387 / NBRC 104270 / STL-6-O1</strain>
    </source>
</reference>
<keyword evidence="2" id="KW-1185">Reference proteome</keyword>
<dbReference type="Proteomes" id="UP000007880">
    <property type="component" value="Chromosome"/>
</dbReference>
<name>I0I3V5_CALAS</name>
<evidence type="ECO:0000313" key="1">
    <source>
        <dbReference type="EMBL" id="BAL99942.1"/>
    </source>
</evidence>
<dbReference type="KEGG" id="cap:CLDAP_19030"/>